<keyword evidence="1" id="KW-0805">Transcription regulation</keyword>
<dbReference type="Pfam" id="PF13545">
    <property type="entry name" value="HTH_Crp_2"/>
    <property type="match status" value="1"/>
</dbReference>
<dbReference type="InterPro" id="IPR018490">
    <property type="entry name" value="cNMP-bd_dom_sf"/>
</dbReference>
<evidence type="ECO:0000313" key="5">
    <source>
        <dbReference type="EMBL" id="QQV79089.1"/>
    </source>
</evidence>
<evidence type="ECO:0000256" key="2">
    <source>
        <dbReference type="ARBA" id="ARBA00023125"/>
    </source>
</evidence>
<keyword evidence="6" id="KW-1185">Reference proteome</keyword>
<dbReference type="PROSITE" id="PS51063">
    <property type="entry name" value="HTH_CRP_2"/>
    <property type="match status" value="1"/>
</dbReference>
<dbReference type="EMBL" id="CP061035">
    <property type="protein sequence ID" value="QQV79089.1"/>
    <property type="molecule type" value="Genomic_DNA"/>
</dbReference>
<name>A0A974S5Z9_9SPHN</name>
<dbReference type="Gene3D" id="2.60.120.10">
    <property type="entry name" value="Jelly Rolls"/>
    <property type="match status" value="1"/>
</dbReference>
<dbReference type="Proteomes" id="UP000595894">
    <property type="component" value="Chromosome"/>
</dbReference>
<dbReference type="GO" id="GO:0006355">
    <property type="term" value="P:regulation of DNA-templated transcription"/>
    <property type="evidence" value="ECO:0007669"/>
    <property type="project" value="InterPro"/>
</dbReference>
<proteinExistence type="predicted"/>
<evidence type="ECO:0000256" key="1">
    <source>
        <dbReference type="ARBA" id="ARBA00023015"/>
    </source>
</evidence>
<evidence type="ECO:0000313" key="6">
    <source>
        <dbReference type="Proteomes" id="UP000595894"/>
    </source>
</evidence>
<dbReference type="InterPro" id="IPR036388">
    <property type="entry name" value="WH-like_DNA-bd_sf"/>
</dbReference>
<dbReference type="AlphaFoldDB" id="A0A974S5Z9"/>
<evidence type="ECO:0000256" key="3">
    <source>
        <dbReference type="ARBA" id="ARBA00023163"/>
    </source>
</evidence>
<dbReference type="Pfam" id="PF00027">
    <property type="entry name" value="cNMP_binding"/>
    <property type="match status" value="1"/>
</dbReference>
<dbReference type="InterPro" id="IPR036390">
    <property type="entry name" value="WH_DNA-bd_sf"/>
</dbReference>
<dbReference type="SMART" id="SM00419">
    <property type="entry name" value="HTH_CRP"/>
    <property type="match status" value="1"/>
</dbReference>
<gene>
    <name evidence="5" type="ORF">H5J25_14895</name>
</gene>
<evidence type="ECO:0000259" key="4">
    <source>
        <dbReference type="PROSITE" id="PS51063"/>
    </source>
</evidence>
<dbReference type="SUPFAM" id="SSF51206">
    <property type="entry name" value="cAMP-binding domain-like"/>
    <property type="match status" value="1"/>
</dbReference>
<feature type="domain" description="HTH crp-type" evidence="4">
    <location>
        <begin position="150"/>
        <end position="224"/>
    </location>
</feature>
<dbReference type="GO" id="GO:0003677">
    <property type="term" value="F:DNA binding"/>
    <property type="evidence" value="ECO:0007669"/>
    <property type="project" value="UniProtKB-KW"/>
</dbReference>
<dbReference type="CDD" id="cd00038">
    <property type="entry name" value="CAP_ED"/>
    <property type="match status" value="1"/>
</dbReference>
<sequence length="249" mass="28210">MRNVSALHLLVRKLEKHVALEEKDRRLILDLPHVIQPFRTFDYIIREGETPGACPVLISGFAFRQKLVESGGRQIISIQIPGDALDLQQLFLDYADHNVQALTDASIAMVPRLALRELAMQRPRIAHAFAVNNQVDASITREWLLNVGRRDARTRIAHLLCEVAVRLERQELVGDYGYELPMSQEQIGDATGLTSVHVNRMLRELENDGLITRNSRTIRFPNWPVLKQVADFNPLYLHVGQQSAVSIPA</sequence>
<dbReference type="PRINTS" id="PR00034">
    <property type="entry name" value="HTHCRP"/>
</dbReference>
<keyword evidence="3" id="KW-0804">Transcription</keyword>
<reference evidence="6" key="1">
    <citation type="submission" date="2020-09" db="EMBL/GenBank/DDBJ databases">
        <title>Sphingomonas sp., a new species isolated from pork steak.</title>
        <authorList>
            <person name="Heidler von Heilborn D."/>
        </authorList>
    </citation>
    <scope>NUCLEOTIDE SEQUENCE [LARGE SCALE GENOMIC DNA]</scope>
</reference>
<dbReference type="KEGG" id="sari:H5J25_14895"/>
<dbReference type="InterPro" id="IPR000595">
    <property type="entry name" value="cNMP-bd_dom"/>
</dbReference>
<accession>A0A974S5Z9</accession>
<keyword evidence="2" id="KW-0238">DNA-binding</keyword>
<organism evidence="5 6">
    <name type="scientific">Sphingomonas aliaeris</name>
    <dbReference type="NCBI Taxonomy" id="2759526"/>
    <lineage>
        <taxon>Bacteria</taxon>
        <taxon>Pseudomonadati</taxon>
        <taxon>Pseudomonadota</taxon>
        <taxon>Alphaproteobacteria</taxon>
        <taxon>Sphingomonadales</taxon>
        <taxon>Sphingomonadaceae</taxon>
        <taxon>Sphingomonas</taxon>
    </lineage>
</organism>
<dbReference type="SUPFAM" id="SSF46785">
    <property type="entry name" value="Winged helix' DNA-binding domain"/>
    <property type="match status" value="1"/>
</dbReference>
<protein>
    <submittedName>
        <fullName evidence="5">Crp/Fnr family transcriptional regulator</fullName>
    </submittedName>
</protein>
<dbReference type="InterPro" id="IPR012318">
    <property type="entry name" value="HTH_CRP"/>
</dbReference>
<dbReference type="InterPro" id="IPR014710">
    <property type="entry name" value="RmlC-like_jellyroll"/>
</dbReference>
<dbReference type="Gene3D" id="1.10.10.10">
    <property type="entry name" value="Winged helix-like DNA-binding domain superfamily/Winged helix DNA-binding domain"/>
    <property type="match status" value="1"/>
</dbReference>